<gene>
    <name evidence="3" type="ORF">QN277_027064</name>
</gene>
<dbReference type="InterPro" id="IPR036128">
    <property type="entry name" value="Plus3-like_sf"/>
</dbReference>
<dbReference type="PANTHER" id="PTHR38940">
    <property type="entry name" value="PLUS3 DOMAIN-CONTAINING PROTEIN"/>
    <property type="match status" value="1"/>
</dbReference>
<proteinExistence type="predicted"/>
<organism evidence="3 4">
    <name type="scientific">Acacia crassicarpa</name>
    <name type="common">northern wattle</name>
    <dbReference type="NCBI Taxonomy" id="499986"/>
    <lineage>
        <taxon>Eukaryota</taxon>
        <taxon>Viridiplantae</taxon>
        <taxon>Streptophyta</taxon>
        <taxon>Embryophyta</taxon>
        <taxon>Tracheophyta</taxon>
        <taxon>Spermatophyta</taxon>
        <taxon>Magnoliopsida</taxon>
        <taxon>eudicotyledons</taxon>
        <taxon>Gunneridae</taxon>
        <taxon>Pentapetalae</taxon>
        <taxon>rosids</taxon>
        <taxon>fabids</taxon>
        <taxon>Fabales</taxon>
        <taxon>Fabaceae</taxon>
        <taxon>Caesalpinioideae</taxon>
        <taxon>mimosoid clade</taxon>
        <taxon>Acacieae</taxon>
        <taxon>Acacia</taxon>
    </lineage>
</organism>
<feature type="compositionally biased region" description="Basic and acidic residues" evidence="1">
    <location>
        <begin position="647"/>
        <end position="669"/>
    </location>
</feature>
<feature type="region of interest" description="Disordered" evidence="1">
    <location>
        <begin position="530"/>
        <end position="575"/>
    </location>
</feature>
<protein>
    <recommendedName>
        <fullName evidence="2">Plus3 domain-containing protein</fullName>
    </recommendedName>
</protein>
<dbReference type="SUPFAM" id="SSF159042">
    <property type="entry name" value="Plus3-like"/>
    <property type="match status" value="1"/>
</dbReference>
<feature type="compositionally biased region" description="Low complexity" evidence="1">
    <location>
        <begin position="165"/>
        <end position="180"/>
    </location>
</feature>
<dbReference type="Proteomes" id="UP001293593">
    <property type="component" value="Unassembled WGS sequence"/>
</dbReference>
<dbReference type="Pfam" id="PF03126">
    <property type="entry name" value="Plus-3"/>
    <property type="match status" value="1"/>
</dbReference>
<name>A0AAE1MLH8_9FABA</name>
<feature type="compositionally biased region" description="Basic and acidic residues" evidence="1">
    <location>
        <begin position="310"/>
        <end position="321"/>
    </location>
</feature>
<dbReference type="PROSITE" id="PS51360">
    <property type="entry name" value="PLUS3"/>
    <property type="match status" value="1"/>
</dbReference>
<dbReference type="InterPro" id="IPR004343">
    <property type="entry name" value="Plus-3_dom"/>
</dbReference>
<dbReference type="Gene3D" id="3.90.70.200">
    <property type="entry name" value="Plus-3 domain"/>
    <property type="match status" value="1"/>
</dbReference>
<evidence type="ECO:0000259" key="2">
    <source>
        <dbReference type="PROSITE" id="PS51360"/>
    </source>
</evidence>
<evidence type="ECO:0000313" key="3">
    <source>
        <dbReference type="EMBL" id="KAK4266093.1"/>
    </source>
</evidence>
<feature type="domain" description="Plus3" evidence="2">
    <location>
        <begin position="902"/>
        <end position="1031"/>
    </location>
</feature>
<feature type="compositionally biased region" description="Polar residues" evidence="1">
    <location>
        <begin position="181"/>
        <end position="192"/>
    </location>
</feature>
<feature type="compositionally biased region" description="Polar residues" evidence="1">
    <location>
        <begin position="564"/>
        <end position="575"/>
    </location>
</feature>
<dbReference type="AlphaFoldDB" id="A0AAE1MLH8"/>
<feature type="region of interest" description="Disordered" evidence="1">
    <location>
        <begin position="625"/>
        <end position="678"/>
    </location>
</feature>
<dbReference type="PANTHER" id="PTHR38940:SF4">
    <property type="entry name" value="OS01G0775100 PROTEIN"/>
    <property type="match status" value="1"/>
</dbReference>
<feature type="region of interest" description="Disordered" evidence="1">
    <location>
        <begin position="310"/>
        <end position="334"/>
    </location>
</feature>
<comment type="caution">
    <text evidence="3">The sequence shown here is derived from an EMBL/GenBank/DDBJ whole genome shotgun (WGS) entry which is preliminary data.</text>
</comment>
<keyword evidence="4" id="KW-1185">Reference proteome</keyword>
<feature type="compositionally biased region" description="Polar residues" evidence="1">
    <location>
        <begin position="626"/>
        <end position="638"/>
    </location>
</feature>
<evidence type="ECO:0000256" key="1">
    <source>
        <dbReference type="SAM" id="MobiDB-lite"/>
    </source>
</evidence>
<feature type="region of interest" description="Disordered" evidence="1">
    <location>
        <begin position="220"/>
        <end position="239"/>
    </location>
</feature>
<feature type="compositionally biased region" description="Basic and acidic residues" evidence="1">
    <location>
        <begin position="128"/>
        <end position="148"/>
    </location>
</feature>
<dbReference type="GO" id="GO:0003677">
    <property type="term" value="F:DNA binding"/>
    <property type="evidence" value="ECO:0007669"/>
    <property type="project" value="InterPro"/>
</dbReference>
<dbReference type="SMART" id="SM00719">
    <property type="entry name" value="Plus3"/>
    <property type="match status" value="1"/>
</dbReference>
<feature type="region of interest" description="Disordered" evidence="1">
    <location>
        <begin position="124"/>
        <end position="195"/>
    </location>
</feature>
<accession>A0AAE1MLH8</accession>
<sequence>MKAGNEEVGPKIDLQLGMNYSNQCILKTGLGAGANAVSKLGMRFVPNSPLSELVWSPGKGLSLKYADSSFTDEKTSLFWDVGPSNFFLGMPDSIFGVASSTDKRVDDVFAKPIAAVSIKSDISGNDIPPKDLTSDSGAKPECKEHEEQDTVTIFSIPQKSGMAGSKGNMEEMSSSEGNSSDQVNSGATQISESNKERVSISLGHIDKVQFDKLLPLEDEHEPSMEQNPLSRDQTRGGGDISVKNQAFETDSASSAKAYPIIEYKSFGAPRTKLTSLSRNRFKKRESTAENDLQAFNCEAICGATSRDLVSKSKQNTDKSQDGKNLPGFHPPSNRKIRMFKRKHKEKGLSNGDINVKFSSKDEEESHESVESCCNSSGQFSTGKRLNFQQDLMVGNKRFRKQTQEVSSNSLVKRDSSFTNWISNMMKGFSLSIQEARSCLAHTLAYPDQAHQWPDQRLVTFNRNQNPEPKNTGFQFFFESMYSPTSKHLGEDSKNHDQENKVHGIDSTALTCFVENDTPCRQHLNLDESERSRWRYEAGPSSHPKNEPVNFANSHESSKEREGKTSSSSLGGQKNNTEFLDSSVLSERKEVNNCCYRSDTLGSQWISRFFPRPVAPLKVSDHLIRSGGTQADSSDCSRLSHSHKHNAHSNEGKIEENHREQSADEAKELQNHSINKEAYNVTVDDKVPDSSMHKFNPLCPSKRFKNSEPMVSTFARRMDSIKYFISSNGTTDKASKGKITCLFCETKGNQLCDCSEISGTERPHLLKKLNSHVGLEGLPCFCIKCFRPNHWATPCPTSISRGKHKLGVNALVNESRPSRMQFTEGNREIPKLPMDDEGDQYISGCPKNDETDFPLRKTLNLKRKLNEVMTSDKMWSNVSIKKYFGSMRPPSCFVERKTSDVPEKIFYAVKKLRLSRSDILKWISSRMSLSHLNGFYLRLRLGKWEEGLGGTGYYVASINEAHKQNSQQDTRTSIYVSVGGINCTVESRYISNQEFLEEEIIAWWSTSSKAGEGIPSEEDMMEKIEKKRMLGLEAII</sequence>
<dbReference type="EMBL" id="JAWXYG010000008">
    <property type="protein sequence ID" value="KAK4266093.1"/>
    <property type="molecule type" value="Genomic_DNA"/>
</dbReference>
<reference evidence="3" key="1">
    <citation type="submission" date="2023-10" db="EMBL/GenBank/DDBJ databases">
        <title>Chromosome-level genome of the transformable northern wattle, Acacia crassicarpa.</title>
        <authorList>
            <person name="Massaro I."/>
            <person name="Sinha N.R."/>
            <person name="Poethig S."/>
            <person name="Leichty A.R."/>
        </authorList>
    </citation>
    <scope>NUCLEOTIDE SEQUENCE</scope>
    <source>
        <strain evidence="3">Acra3RX</strain>
        <tissue evidence="3">Leaf</tissue>
    </source>
</reference>
<evidence type="ECO:0000313" key="4">
    <source>
        <dbReference type="Proteomes" id="UP001293593"/>
    </source>
</evidence>